<dbReference type="HOGENOM" id="CLU_000604_1_22_1"/>
<dbReference type="InterPro" id="IPR027417">
    <property type="entry name" value="P-loop_NTPase"/>
</dbReference>
<dbReference type="GO" id="GO:0016887">
    <property type="term" value="F:ATP hydrolysis activity"/>
    <property type="evidence" value="ECO:0007669"/>
    <property type="project" value="InterPro"/>
</dbReference>
<gene>
    <name evidence="4" type="ORF">M413DRAFT_438268</name>
</gene>
<evidence type="ECO:0000313" key="4">
    <source>
        <dbReference type="EMBL" id="KIM49108.1"/>
    </source>
</evidence>
<keyword evidence="2" id="KW-0067">ATP-binding</keyword>
<dbReference type="EMBL" id="KN831768">
    <property type="protein sequence ID" value="KIM49108.1"/>
    <property type="molecule type" value="Genomic_DNA"/>
</dbReference>
<reference evidence="5" key="2">
    <citation type="submission" date="2015-01" db="EMBL/GenBank/DDBJ databases">
        <title>Evolutionary Origins and Diversification of the Mycorrhizal Mutualists.</title>
        <authorList>
            <consortium name="DOE Joint Genome Institute"/>
            <consortium name="Mycorrhizal Genomics Consortium"/>
            <person name="Kohler A."/>
            <person name="Kuo A."/>
            <person name="Nagy L.G."/>
            <person name="Floudas D."/>
            <person name="Copeland A."/>
            <person name="Barry K.W."/>
            <person name="Cichocki N."/>
            <person name="Veneault-Fourrey C."/>
            <person name="LaButti K."/>
            <person name="Lindquist E.A."/>
            <person name="Lipzen A."/>
            <person name="Lundell T."/>
            <person name="Morin E."/>
            <person name="Murat C."/>
            <person name="Riley R."/>
            <person name="Ohm R."/>
            <person name="Sun H."/>
            <person name="Tunlid A."/>
            <person name="Henrissat B."/>
            <person name="Grigoriev I.V."/>
            <person name="Hibbett D.S."/>
            <person name="Martin F."/>
        </authorList>
    </citation>
    <scope>NUCLEOTIDE SEQUENCE [LARGE SCALE GENOMIC DNA]</scope>
    <source>
        <strain evidence="5">h7</strain>
    </source>
</reference>
<organism evidence="4 5">
    <name type="scientific">Hebeloma cylindrosporum</name>
    <dbReference type="NCBI Taxonomy" id="76867"/>
    <lineage>
        <taxon>Eukaryota</taxon>
        <taxon>Fungi</taxon>
        <taxon>Dikarya</taxon>
        <taxon>Basidiomycota</taxon>
        <taxon>Agaricomycotina</taxon>
        <taxon>Agaricomycetes</taxon>
        <taxon>Agaricomycetidae</taxon>
        <taxon>Agaricales</taxon>
        <taxon>Agaricineae</taxon>
        <taxon>Hymenogastraceae</taxon>
        <taxon>Hebeloma</taxon>
    </lineage>
</organism>
<feature type="domain" description="ABC transporter" evidence="3">
    <location>
        <begin position="13"/>
        <end position="255"/>
    </location>
</feature>
<keyword evidence="1" id="KW-0547">Nucleotide-binding</keyword>
<evidence type="ECO:0000313" key="5">
    <source>
        <dbReference type="Proteomes" id="UP000053424"/>
    </source>
</evidence>
<dbReference type="PROSITE" id="PS50893">
    <property type="entry name" value="ABC_TRANSPORTER_2"/>
    <property type="match status" value="1"/>
</dbReference>
<sequence length="256" mass="28089">MTPRPGDMQIPILELSRISCYLEKGSNIFSDISFTLNEGDILVLQGRSGSGKSTLLKCIAHLVMHSGEILYRGSSPQMHGIPMFRTRVMYVPQRPSLLPGGPYDFLEAITNLNAHKTLFQDNIEGSTKEISKRAFEIGEAWGIEPDLWARNWINLSGGEGQRILLAAALALNSAEVLLLDEPTSALDSETSRLVEEFLVNAIRSSTLSVKAVVWITHSPEQSRRVGTRFIFLSGGACYEREDPSPSPSPHPATPVG</sequence>
<dbReference type="SMART" id="SM00382">
    <property type="entry name" value="AAA"/>
    <property type="match status" value="1"/>
</dbReference>
<protein>
    <recommendedName>
        <fullName evidence="3">ABC transporter domain-containing protein</fullName>
    </recommendedName>
</protein>
<keyword evidence="5" id="KW-1185">Reference proteome</keyword>
<dbReference type="PANTHER" id="PTHR43119:SF1">
    <property type="entry name" value="ABC TRANSPORTER DOMAIN-CONTAINING PROTEIN"/>
    <property type="match status" value="1"/>
</dbReference>
<accession>A0A0C2YHD3</accession>
<dbReference type="Pfam" id="PF00005">
    <property type="entry name" value="ABC_tran"/>
    <property type="match status" value="1"/>
</dbReference>
<dbReference type="STRING" id="686832.A0A0C2YHD3"/>
<dbReference type="SUPFAM" id="SSF52540">
    <property type="entry name" value="P-loop containing nucleoside triphosphate hydrolases"/>
    <property type="match status" value="1"/>
</dbReference>
<dbReference type="PANTHER" id="PTHR43119">
    <property type="entry name" value="ABC TRANSPORT PROTEIN ATP-BINDING COMPONENT-RELATED"/>
    <property type="match status" value="1"/>
</dbReference>
<evidence type="ECO:0000259" key="3">
    <source>
        <dbReference type="PROSITE" id="PS50893"/>
    </source>
</evidence>
<dbReference type="GO" id="GO:0005524">
    <property type="term" value="F:ATP binding"/>
    <property type="evidence" value="ECO:0007669"/>
    <property type="project" value="UniProtKB-KW"/>
</dbReference>
<name>A0A0C2YHD3_HEBCY</name>
<evidence type="ECO:0000256" key="2">
    <source>
        <dbReference type="ARBA" id="ARBA00022840"/>
    </source>
</evidence>
<dbReference type="InterPro" id="IPR003593">
    <property type="entry name" value="AAA+_ATPase"/>
</dbReference>
<dbReference type="InterPro" id="IPR003439">
    <property type="entry name" value="ABC_transporter-like_ATP-bd"/>
</dbReference>
<dbReference type="Gene3D" id="3.40.50.300">
    <property type="entry name" value="P-loop containing nucleotide triphosphate hydrolases"/>
    <property type="match status" value="1"/>
</dbReference>
<dbReference type="Proteomes" id="UP000053424">
    <property type="component" value="Unassembled WGS sequence"/>
</dbReference>
<dbReference type="AlphaFoldDB" id="A0A0C2YHD3"/>
<dbReference type="OrthoDB" id="6593433at2759"/>
<proteinExistence type="predicted"/>
<reference evidence="4 5" key="1">
    <citation type="submission" date="2014-04" db="EMBL/GenBank/DDBJ databases">
        <authorList>
            <consortium name="DOE Joint Genome Institute"/>
            <person name="Kuo A."/>
            <person name="Gay G."/>
            <person name="Dore J."/>
            <person name="Kohler A."/>
            <person name="Nagy L.G."/>
            <person name="Floudas D."/>
            <person name="Copeland A."/>
            <person name="Barry K.W."/>
            <person name="Cichocki N."/>
            <person name="Veneault-Fourrey C."/>
            <person name="LaButti K."/>
            <person name="Lindquist E.A."/>
            <person name="Lipzen A."/>
            <person name="Lundell T."/>
            <person name="Morin E."/>
            <person name="Murat C."/>
            <person name="Sun H."/>
            <person name="Tunlid A."/>
            <person name="Henrissat B."/>
            <person name="Grigoriev I.V."/>
            <person name="Hibbett D.S."/>
            <person name="Martin F."/>
            <person name="Nordberg H.P."/>
            <person name="Cantor M.N."/>
            <person name="Hua S.X."/>
        </authorList>
    </citation>
    <scope>NUCLEOTIDE SEQUENCE [LARGE SCALE GENOMIC DNA]</scope>
    <source>
        <strain evidence="5">h7</strain>
    </source>
</reference>
<evidence type="ECO:0000256" key="1">
    <source>
        <dbReference type="ARBA" id="ARBA00022741"/>
    </source>
</evidence>